<dbReference type="OrthoDB" id="5819582at2759"/>
<keyword evidence="1" id="KW-0472">Membrane</keyword>
<evidence type="ECO:0000259" key="2">
    <source>
        <dbReference type="Pfam" id="PF01757"/>
    </source>
</evidence>
<dbReference type="Proteomes" id="UP000027238">
    <property type="component" value="Unassembled WGS sequence"/>
</dbReference>
<dbReference type="InterPro" id="IPR050879">
    <property type="entry name" value="Acyltransferase_3"/>
</dbReference>
<dbReference type="PANTHER" id="PTHR23028">
    <property type="entry name" value="ACETYLTRANSFERASE"/>
    <property type="match status" value="1"/>
</dbReference>
<evidence type="ECO:0000313" key="3">
    <source>
        <dbReference type="EMBL" id="KDN67304.1"/>
    </source>
</evidence>
<gene>
    <name evidence="3" type="ORF">CSUB01_01504</name>
</gene>
<dbReference type="EMBL" id="JMSE01000826">
    <property type="protein sequence ID" value="KDN67304.1"/>
    <property type="molecule type" value="Genomic_DNA"/>
</dbReference>
<comment type="caution">
    <text evidence="3">The sequence shown here is derived from an EMBL/GenBank/DDBJ whole genome shotgun (WGS) entry which is preliminary data.</text>
</comment>
<keyword evidence="1" id="KW-1133">Transmembrane helix</keyword>
<dbReference type="Pfam" id="PF01757">
    <property type="entry name" value="Acyl_transf_3"/>
    <property type="match status" value="1"/>
</dbReference>
<keyword evidence="3" id="KW-0808">Transferase</keyword>
<feature type="transmembrane region" description="Helical" evidence="1">
    <location>
        <begin position="373"/>
        <end position="395"/>
    </location>
</feature>
<dbReference type="STRING" id="1173701.A0A066XI27"/>
<feature type="transmembrane region" description="Helical" evidence="1">
    <location>
        <begin position="157"/>
        <end position="173"/>
    </location>
</feature>
<dbReference type="InterPro" id="IPR002656">
    <property type="entry name" value="Acyl_transf_3_dom"/>
</dbReference>
<feature type="domain" description="Acyltransferase 3" evidence="2">
    <location>
        <begin position="27"/>
        <end position="391"/>
    </location>
</feature>
<evidence type="ECO:0000256" key="1">
    <source>
        <dbReference type="SAM" id="Phobius"/>
    </source>
</evidence>
<protein>
    <submittedName>
        <fullName evidence="3">Putative acyltransferase</fullName>
    </submittedName>
</protein>
<keyword evidence="3" id="KW-0012">Acyltransferase</keyword>
<proteinExistence type="predicted"/>
<dbReference type="OMA" id="GPDEENH"/>
<dbReference type="GO" id="GO:0016747">
    <property type="term" value="F:acyltransferase activity, transferring groups other than amino-acyl groups"/>
    <property type="evidence" value="ECO:0007669"/>
    <property type="project" value="InterPro"/>
</dbReference>
<sequence length="419" mass="47347">MPADMRRGFMTDDHPILIQLPIIRLAVSGLSGVCVFFVISGYALSYKPAKLTAQPKKGGFSTAMASSVFRRYLRLFLPTMAISFVVACLAHLRLFEVATVPNQAVIWPRPPVLETFFDQMRSWWQQFGSLSDPFSRDLDRGRSFAYDPVLWTIPVEYQGSMVVFLTHIAFYRLRPRIRILFSIFTVAYTIRSGYWHFFLFLSGLCMATLNFYAHVSAHEPPSPTLLPTSTTSALERFRFSYLPLVSSTKHDNGNKAIQIASFIGALWLLSYPEATAGIAPGYRTVHSLTPASYGNGDYFWIPLAAVWLVFTVDKSPVIQPLFTNRYIQYFGRISYSIYLVHFSMMWLYGIYLIRLCAAITGSTFEANSSSVSWAISAILATILYLAGTISVADFVQRYVDVKSVTFSAWFESMVVSRIK</sequence>
<dbReference type="eggNOG" id="ENOG502RYMZ">
    <property type="taxonomic scope" value="Eukaryota"/>
</dbReference>
<accession>A0A066XI27</accession>
<evidence type="ECO:0000313" key="4">
    <source>
        <dbReference type="Proteomes" id="UP000027238"/>
    </source>
</evidence>
<name>A0A066XI27_COLSU</name>
<dbReference type="HOGENOM" id="CLU_005679_13_0_1"/>
<feature type="transmembrane region" description="Helical" evidence="1">
    <location>
        <begin position="298"/>
        <end position="317"/>
    </location>
</feature>
<dbReference type="PANTHER" id="PTHR23028:SF134">
    <property type="entry name" value="PUTATIVE (AFU_ORTHOLOGUE AFUA_4G08520)-RELATED"/>
    <property type="match status" value="1"/>
</dbReference>
<feature type="transmembrane region" description="Helical" evidence="1">
    <location>
        <begin position="72"/>
        <end position="92"/>
    </location>
</feature>
<keyword evidence="1" id="KW-0812">Transmembrane</keyword>
<keyword evidence="4" id="KW-1185">Reference proteome</keyword>
<feature type="transmembrane region" description="Helical" evidence="1">
    <location>
        <begin position="194"/>
        <end position="213"/>
    </location>
</feature>
<feature type="transmembrane region" description="Helical" evidence="1">
    <location>
        <begin position="329"/>
        <end position="353"/>
    </location>
</feature>
<reference evidence="4" key="1">
    <citation type="journal article" date="2014" name="Genome Announc.">
        <title>Draft genome sequence of Colletotrichum sublineola, a destructive pathogen of cultivated sorghum.</title>
        <authorList>
            <person name="Baroncelli R."/>
            <person name="Sanz-Martin J.M."/>
            <person name="Rech G.E."/>
            <person name="Sukno S.A."/>
            <person name="Thon M.R."/>
        </authorList>
    </citation>
    <scope>NUCLEOTIDE SEQUENCE [LARGE SCALE GENOMIC DNA]</scope>
    <source>
        <strain evidence="4">TX430BB</strain>
    </source>
</reference>
<organism evidence="3 4">
    <name type="scientific">Colletotrichum sublineola</name>
    <name type="common">Sorghum anthracnose fungus</name>
    <dbReference type="NCBI Taxonomy" id="1173701"/>
    <lineage>
        <taxon>Eukaryota</taxon>
        <taxon>Fungi</taxon>
        <taxon>Dikarya</taxon>
        <taxon>Ascomycota</taxon>
        <taxon>Pezizomycotina</taxon>
        <taxon>Sordariomycetes</taxon>
        <taxon>Hypocreomycetidae</taxon>
        <taxon>Glomerellales</taxon>
        <taxon>Glomerellaceae</taxon>
        <taxon>Colletotrichum</taxon>
        <taxon>Colletotrichum graminicola species complex</taxon>
    </lineage>
</organism>
<feature type="transmembrane region" description="Helical" evidence="1">
    <location>
        <begin position="20"/>
        <end position="44"/>
    </location>
</feature>
<dbReference type="AlphaFoldDB" id="A0A066XI27"/>